<proteinExistence type="predicted"/>
<name>A0AAU0MDZ7_9MICO</name>
<reference evidence="1 2" key="1">
    <citation type="submission" date="2023-10" db="EMBL/GenBank/DDBJ databases">
        <title>Y20.</title>
        <authorList>
            <person name="Zhang G."/>
            <person name="Ding Y."/>
        </authorList>
    </citation>
    <scope>NUCLEOTIDE SEQUENCE [LARGE SCALE GENOMIC DNA]</scope>
    <source>
        <strain evidence="1 2">Y20</strain>
    </source>
</reference>
<gene>
    <name evidence="1" type="ORF">RYJ27_07350</name>
</gene>
<dbReference type="EMBL" id="CP137080">
    <property type="protein sequence ID" value="WOQ68549.1"/>
    <property type="molecule type" value="Genomic_DNA"/>
</dbReference>
<dbReference type="Proteomes" id="UP001329313">
    <property type="component" value="Chromosome"/>
</dbReference>
<keyword evidence="2" id="KW-1185">Reference proteome</keyword>
<protein>
    <recommendedName>
        <fullName evidence="3">Histidine kinase</fullName>
    </recommendedName>
</protein>
<evidence type="ECO:0000313" key="1">
    <source>
        <dbReference type="EMBL" id="WOQ68549.1"/>
    </source>
</evidence>
<accession>A0AAU0MDZ7</accession>
<dbReference type="RefSeq" id="WP_330169690.1">
    <property type="nucleotide sequence ID" value="NZ_CP137080.1"/>
</dbReference>
<organism evidence="1 2">
    <name type="scientific">Microbacterium limosum</name>
    <dbReference type="NCBI Taxonomy" id="3079935"/>
    <lineage>
        <taxon>Bacteria</taxon>
        <taxon>Bacillati</taxon>
        <taxon>Actinomycetota</taxon>
        <taxon>Actinomycetes</taxon>
        <taxon>Micrococcales</taxon>
        <taxon>Microbacteriaceae</taxon>
        <taxon>Microbacterium</taxon>
    </lineage>
</organism>
<dbReference type="KEGG" id="mliy:RYJ27_07350"/>
<evidence type="ECO:0008006" key="3">
    <source>
        <dbReference type="Google" id="ProtNLM"/>
    </source>
</evidence>
<sequence length="52" mass="5319">MTVDNNGDAPPAAFESSGLARLRQNLPLAEGRITLSPGGDLGGARLRATLTV</sequence>
<dbReference type="AlphaFoldDB" id="A0AAU0MDZ7"/>
<evidence type="ECO:0000313" key="2">
    <source>
        <dbReference type="Proteomes" id="UP001329313"/>
    </source>
</evidence>